<keyword evidence="9" id="KW-0234">DNA repair</keyword>
<evidence type="ECO:0000256" key="7">
    <source>
        <dbReference type="ARBA" id="ARBA00022801"/>
    </source>
</evidence>
<dbReference type="GO" id="GO:0044715">
    <property type="term" value="F:8-oxo-dGDP phosphatase activity"/>
    <property type="evidence" value="ECO:0007669"/>
    <property type="project" value="TreeGrafter"/>
</dbReference>
<organism evidence="14 15">
    <name type="scientific">[Myrmecia] bisecta</name>
    <dbReference type="NCBI Taxonomy" id="41462"/>
    <lineage>
        <taxon>Eukaryota</taxon>
        <taxon>Viridiplantae</taxon>
        <taxon>Chlorophyta</taxon>
        <taxon>core chlorophytes</taxon>
        <taxon>Trebouxiophyceae</taxon>
        <taxon>Trebouxiales</taxon>
        <taxon>Trebouxiaceae</taxon>
        <taxon>Myrmecia</taxon>
    </lineage>
</organism>
<evidence type="ECO:0000256" key="2">
    <source>
        <dbReference type="ARBA" id="ARBA00005582"/>
    </source>
</evidence>
<protein>
    <recommendedName>
        <fullName evidence="11">8-oxo-dGTP diphosphatase</fullName>
        <ecNumber evidence="11">3.6.1.55</ecNumber>
    </recommendedName>
</protein>
<feature type="domain" description="Nudix hydrolase" evidence="13">
    <location>
        <begin position="45"/>
        <end position="175"/>
    </location>
</feature>
<comment type="caution">
    <text evidence="14">The sequence shown here is derived from an EMBL/GenBank/DDBJ whole genome shotgun (WGS) entry which is preliminary data.</text>
</comment>
<keyword evidence="8" id="KW-0460">Magnesium</keyword>
<evidence type="ECO:0000256" key="9">
    <source>
        <dbReference type="ARBA" id="ARBA00023204"/>
    </source>
</evidence>
<dbReference type="PROSITE" id="PS51462">
    <property type="entry name" value="NUDIX"/>
    <property type="match status" value="1"/>
</dbReference>
<evidence type="ECO:0000313" key="15">
    <source>
        <dbReference type="Proteomes" id="UP001489004"/>
    </source>
</evidence>
<comment type="catalytic activity">
    <reaction evidence="10">
        <text>8-oxo-dGTP + H2O = 8-oxo-dGMP + diphosphate + H(+)</text>
        <dbReference type="Rhea" id="RHEA:31575"/>
        <dbReference type="ChEBI" id="CHEBI:15377"/>
        <dbReference type="ChEBI" id="CHEBI:15378"/>
        <dbReference type="ChEBI" id="CHEBI:33019"/>
        <dbReference type="ChEBI" id="CHEBI:63224"/>
        <dbReference type="ChEBI" id="CHEBI:77896"/>
        <dbReference type="EC" id="3.6.1.55"/>
    </reaction>
</comment>
<dbReference type="EMBL" id="JALJOR010000003">
    <property type="protein sequence ID" value="KAK9820448.1"/>
    <property type="molecule type" value="Genomic_DNA"/>
</dbReference>
<dbReference type="InterPro" id="IPR003561">
    <property type="entry name" value="Mutator_MutT"/>
</dbReference>
<comment type="similarity">
    <text evidence="2 12">Belongs to the Nudix hydrolase family.</text>
</comment>
<dbReference type="InterPro" id="IPR020084">
    <property type="entry name" value="NUDIX_hydrolase_CS"/>
</dbReference>
<dbReference type="FunFam" id="3.90.79.10:FF:000014">
    <property type="entry name" value="8-oxo-dGTP diphosphatase MutT"/>
    <property type="match status" value="1"/>
</dbReference>
<keyword evidence="3" id="KW-0515">Mutator protein</keyword>
<keyword evidence="15" id="KW-1185">Reference proteome</keyword>
<evidence type="ECO:0000256" key="8">
    <source>
        <dbReference type="ARBA" id="ARBA00022842"/>
    </source>
</evidence>
<keyword evidence="4" id="KW-0235">DNA replication</keyword>
<evidence type="ECO:0000256" key="11">
    <source>
        <dbReference type="ARBA" id="ARBA00038905"/>
    </source>
</evidence>
<dbReference type="PANTHER" id="PTHR47707:SF1">
    <property type="entry name" value="NUDIX HYDROLASE FAMILY PROTEIN"/>
    <property type="match status" value="1"/>
</dbReference>
<gene>
    <name evidence="14" type="ORF">WJX72_010469</name>
</gene>
<dbReference type="PRINTS" id="PR00502">
    <property type="entry name" value="NUDIXFAMILY"/>
</dbReference>
<accession>A0AAW1QG60</accession>
<comment type="cofactor">
    <cofactor evidence="1">
        <name>Mg(2+)</name>
        <dbReference type="ChEBI" id="CHEBI:18420"/>
    </cofactor>
</comment>
<sequence>MHLTNLRHFTVLCARQPAGFQHKSMKAQARSNRQYAGGKKGERFKLVLVVAAALLDDQGKVLLAQRPAGKKLAGLWEFPGGKVEDGETPEQALARELKEELNIEVELRHLKPLTFASVAYPDQGYTLLMPLYVCWHWSGSPQGLEGQQLSWVASSELPSYEMPPADLPLVVPVQQAMAAGEPAEVLL</sequence>
<evidence type="ECO:0000313" key="14">
    <source>
        <dbReference type="EMBL" id="KAK9820448.1"/>
    </source>
</evidence>
<dbReference type="Pfam" id="PF00293">
    <property type="entry name" value="NUDIX"/>
    <property type="match status" value="1"/>
</dbReference>
<dbReference type="AlphaFoldDB" id="A0AAW1QG60"/>
<dbReference type="NCBIfam" id="TIGR00586">
    <property type="entry name" value="mutt"/>
    <property type="match status" value="1"/>
</dbReference>
<dbReference type="CDD" id="cd03425">
    <property type="entry name" value="NUDIX_MutT_NudA_like"/>
    <property type="match status" value="1"/>
</dbReference>
<evidence type="ECO:0000259" key="13">
    <source>
        <dbReference type="PROSITE" id="PS51462"/>
    </source>
</evidence>
<dbReference type="SUPFAM" id="SSF55811">
    <property type="entry name" value="Nudix"/>
    <property type="match status" value="1"/>
</dbReference>
<evidence type="ECO:0000256" key="1">
    <source>
        <dbReference type="ARBA" id="ARBA00001946"/>
    </source>
</evidence>
<evidence type="ECO:0000256" key="4">
    <source>
        <dbReference type="ARBA" id="ARBA00022705"/>
    </source>
</evidence>
<dbReference type="GO" id="GO:0006281">
    <property type="term" value="P:DNA repair"/>
    <property type="evidence" value="ECO:0007669"/>
    <property type="project" value="UniProtKB-KW"/>
</dbReference>
<name>A0AAW1QG60_9CHLO</name>
<reference evidence="14 15" key="1">
    <citation type="journal article" date="2024" name="Nat. Commun.">
        <title>Phylogenomics reveals the evolutionary origins of lichenization in chlorophyte algae.</title>
        <authorList>
            <person name="Puginier C."/>
            <person name="Libourel C."/>
            <person name="Otte J."/>
            <person name="Skaloud P."/>
            <person name="Haon M."/>
            <person name="Grisel S."/>
            <person name="Petersen M."/>
            <person name="Berrin J.G."/>
            <person name="Delaux P.M."/>
            <person name="Dal Grande F."/>
            <person name="Keller J."/>
        </authorList>
    </citation>
    <scope>NUCLEOTIDE SEQUENCE [LARGE SCALE GENOMIC DNA]</scope>
    <source>
        <strain evidence="14 15">SAG 2043</strain>
    </source>
</reference>
<dbReference type="GO" id="GO:0006260">
    <property type="term" value="P:DNA replication"/>
    <property type="evidence" value="ECO:0007669"/>
    <property type="project" value="UniProtKB-KW"/>
</dbReference>
<dbReference type="Proteomes" id="UP001489004">
    <property type="component" value="Unassembled WGS sequence"/>
</dbReference>
<evidence type="ECO:0000256" key="10">
    <source>
        <dbReference type="ARBA" id="ARBA00035861"/>
    </source>
</evidence>
<dbReference type="InterPro" id="IPR015797">
    <property type="entry name" value="NUDIX_hydrolase-like_dom_sf"/>
</dbReference>
<keyword evidence="6" id="KW-0227">DNA damage</keyword>
<dbReference type="EC" id="3.6.1.55" evidence="11"/>
<proteinExistence type="inferred from homology"/>
<dbReference type="GO" id="GO:0046872">
    <property type="term" value="F:metal ion binding"/>
    <property type="evidence" value="ECO:0007669"/>
    <property type="project" value="UniProtKB-KW"/>
</dbReference>
<dbReference type="PANTHER" id="PTHR47707">
    <property type="entry name" value="8-OXO-DGTP DIPHOSPHATASE"/>
    <property type="match status" value="1"/>
</dbReference>
<dbReference type="InterPro" id="IPR000086">
    <property type="entry name" value="NUDIX_hydrolase_dom"/>
</dbReference>
<dbReference type="GO" id="GO:0008413">
    <property type="term" value="F:8-oxo-7,8-dihydroguanosine triphosphate pyrophosphatase activity"/>
    <property type="evidence" value="ECO:0007669"/>
    <property type="project" value="InterPro"/>
</dbReference>
<evidence type="ECO:0000256" key="3">
    <source>
        <dbReference type="ARBA" id="ARBA00022457"/>
    </source>
</evidence>
<dbReference type="PROSITE" id="PS00893">
    <property type="entry name" value="NUDIX_BOX"/>
    <property type="match status" value="1"/>
</dbReference>
<evidence type="ECO:0000256" key="6">
    <source>
        <dbReference type="ARBA" id="ARBA00022763"/>
    </source>
</evidence>
<dbReference type="GO" id="GO:0035539">
    <property type="term" value="F:8-oxo-7,8-dihydrodeoxyguanosine triphosphate pyrophosphatase activity"/>
    <property type="evidence" value="ECO:0007669"/>
    <property type="project" value="UniProtKB-EC"/>
</dbReference>
<evidence type="ECO:0000256" key="5">
    <source>
        <dbReference type="ARBA" id="ARBA00022723"/>
    </source>
</evidence>
<dbReference type="GO" id="GO:0044716">
    <property type="term" value="F:8-oxo-GDP phosphatase activity"/>
    <property type="evidence" value="ECO:0007669"/>
    <property type="project" value="TreeGrafter"/>
</dbReference>
<keyword evidence="7 12" id="KW-0378">Hydrolase</keyword>
<dbReference type="InterPro" id="IPR047127">
    <property type="entry name" value="MutT-like"/>
</dbReference>
<dbReference type="InterPro" id="IPR020476">
    <property type="entry name" value="Nudix_hydrolase"/>
</dbReference>
<keyword evidence="5" id="KW-0479">Metal-binding</keyword>
<dbReference type="Gene3D" id="3.90.79.10">
    <property type="entry name" value="Nucleoside Triphosphate Pyrophosphohydrolase"/>
    <property type="match status" value="1"/>
</dbReference>
<evidence type="ECO:0000256" key="12">
    <source>
        <dbReference type="RuleBase" id="RU003476"/>
    </source>
</evidence>